<dbReference type="Gene3D" id="3.90.1300.10">
    <property type="entry name" value="Amidase signature (AS) domain"/>
    <property type="match status" value="1"/>
</dbReference>
<dbReference type="SUPFAM" id="SSF75304">
    <property type="entry name" value="Amidase signature (AS) enzymes"/>
    <property type="match status" value="1"/>
</dbReference>
<dbReference type="Proteomes" id="UP000517252">
    <property type="component" value="Unassembled WGS sequence"/>
</dbReference>
<dbReference type="Pfam" id="PF01425">
    <property type="entry name" value="Amidase"/>
    <property type="match status" value="1"/>
</dbReference>
<dbReference type="PANTHER" id="PTHR42678">
    <property type="entry name" value="AMIDASE"/>
    <property type="match status" value="1"/>
</dbReference>
<protein>
    <submittedName>
        <fullName evidence="3">Putative amidase ARB_02965</fullName>
    </submittedName>
</protein>
<evidence type="ECO:0000259" key="2">
    <source>
        <dbReference type="Pfam" id="PF01425"/>
    </source>
</evidence>
<dbReference type="EMBL" id="BLZH01000002">
    <property type="protein sequence ID" value="GFP53105.1"/>
    <property type="molecule type" value="Genomic_DNA"/>
</dbReference>
<evidence type="ECO:0000313" key="3">
    <source>
        <dbReference type="EMBL" id="GFP53105.1"/>
    </source>
</evidence>
<feature type="compositionally biased region" description="Basic and acidic residues" evidence="1">
    <location>
        <begin position="408"/>
        <end position="427"/>
    </location>
</feature>
<sequence length="547" mass="60166">MNNNFSTPAAGYVLPPLLDATLDELRAGLDAGHFTSLQLVQAYIRRIQQVNPLLEAVTQINPDACVIAIRLDNERNQMRNCAQISDLGPLHGIPILLKNSIATDDHLQTTASSYGLMGARVPEDSTVVGQLRDAGAIILGKTRTQWSTLRDDSYGSHIDKWTLHGSQTKGAYFEGQIPKGSSGGCAVGTSIGLAWASLATDTDGSIIMPASHSNVVGFKPTVGLTSRHLTIPQALRQESADTLRLESVGTMTRTVKDAAYLMKAIMGRDRKDPYTARIPFNIYPNYVAACREDGLQGMRIGFLRSLAWFFQVCTYDLPMEKFNQALDVMRRAKATIVDGIVLNGAVNTDLDGTHHRLCALDFSLDFPRHLCNLKETPPDIYSSVDLREFARTIPKEQYASCQTNACKDGPKMNRDEKPASQEPPEHEQGYLDELGLLTAFEKFELDALATWPHIAATLCSRMGNIGAVTVPFEKLGPERPIIPSDDGSIDSAPNKPYGISFIATSFQEEKLFRIAYAFEQLTQARKKVRPIVAPRTELADFLVHRGS</sequence>
<feature type="region of interest" description="Disordered" evidence="1">
    <location>
        <begin position="403"/>
        <end position="427"/>
    </location>
</feature>
<reference evidence="3 4" key="1">
    <citation type="submission" date="2020-07" db="EMBL/GenBank/DDBJ databases">
        <title>Trichoderma asperellum IC-1 whole genome shotgun sequence.</title>
        <authorList>
            <person name="Kanamasa S."/>
            <person name="Takahashi H."/>
        </authorList>
    </citation>
    <scope>NUCLEOTIDE SEQUENCE [LARGE SCALE GENOMIC DNA]</scope>
    <source>
        <strain evidence="3 4">IC-1</strain>
    </source>
</reference>
<name>A0A6V8QL04_TRIAP</name>
<evidence type="ECO:0000256" key="1">
    <source>
        <dbReference type="SAM" id="MobiDB-lite"/>
    </source>
</evidence>
<dbReference type="InterPro" id="IPR036928">
    <property type="entry name" value="AS_sf"/>
</dbReference>
<dbReference type="PANTHER" id="PTHR42678:SF34">
    <property type="entry name" value="OS04G0183300 PROTEIN"/>
    <property type="match status" value="1"/>
</dbReference>
<proteinExistence type="predicted"/>
<organism evidence="3 4">
    <name type="scientific">Trichoderma asperellum</name>
    <name type="common">Filamentous fungus</name>
    <dbReference type="NCBI Taxonomy" id="101201"/>
    <lineage>
        <taxon>Eukaryota</taxon>
        <taxon>Fungi</taxon>
        <taxon>Dikarya</taxon>
        <taxon>Ascomycota</taxon>
        <taxon>Pezizomycotina</taxon>
        <taxon>Sordariomycetes</taxon>
        <taxon>Hypocreomycetidae</taxon>
        <taxon>Hypocreales</taxon>
        <taxon>Hypocreaceae</taxon>
        <taxon>Trichoderma</taxon>
    </lineage>
</organism>
<dbReference type="OrthoDB" id="566138at2759"/>
<dbReference type="InterPro" id="IPR023631">
    <property type="entry name" value="Amidase_dom"/>
</dbReference>
<dbReference type="AlphaFoldDB" id="A0A6V8QL04"/>
<gene>
    <name evidence="3" type="ORF">TASIC1_0002028900</name>
</gene>
<feature type="domain" description="Amidase" evidence="2">
    <location>
        <begin position="39"/>
        <end position="337"/>
    </location>
</feature>
<accession>A0A6V8QL04</accession>
<comment type="caution">
    <text evidence="3">The sequence shown here is derived from an EMBL/GenBank/DDBJ whole genome shotgun (WGS) entry which is preliminary data.</text>
</comment>
<evidence type="ECO:0000313" key="4">
    <source>
        <dbReference type="Proteomes" id="UP000517252"/>
    </source>
</evidence>